<dbReference type="EMBL" id="VSSQ01107238">
    <property type="protein sequence ID" value="MPN46509.1"/>
    <property type="molecule type" value="Genomic_DNA"/>
</dbReference>
<proteinExistence type="predicted"/>
<dbReference type="SUPFAM" id="SSF56563">
    <property type="entry name" value="Major capsid protein gp5"/>
    <property type="match status" value="1"/>
</dbReference>
<dbReference type="AlphaFoldDB" id="A0A645I7Y6"/>
<evidence type="ECO:0000313" key="1">
    <source>
        <dbReference type="EMBL" id="MPN46509.1"/>
    </source>
</evidence>
<sequence length="189" mass="20608">MNTILAMIASQAALDLEEWALLGDTASSDEYLAMNDGWLKLASAGHTGTFEIGKMDKNACKSAILALPTQYLRDKSAMRYYMSHANETELRDTYASRQTALGDNNLQNSANISVFGSQAAPAALMPENKLLFINPLNLLFGIQRKITVEYDKDITTREFIIVLTTRVDAQIEEKDASVLLTGVDAPGGG</sequence>
<accession>A0A645I7Y6</accession>
<name>A0A645I7Y6_9ZZZZ</name>
<protein>
    <submittedName>
        <fullName evidence="1">Phage-like element PBSX protein XkdG</fullName>
    </submittedName>
</protein>
<organism evidence="1">
    <name type="scientific">bioreactor metagenome</name>
    <dbReference type="NCBI Taxonomy" id="1076179"/>
    <lineage>
        <taxon>unclassified sequences</taxon>
        <taxon>metagenomes</taxon>
        <taxon>ecological metagenomes</taxon>
    </lineage>
</organism>
<gene>
    <name evidence="1" type="primary">xkdG</name>
    <name evidence="1" type="ORF">SDC9_194095</name>
</gene>
<comment type="caution">
    <text evidence="1">The sequence shown here is derived from an EMBL/GenBank/DDBJ whole genome shotgun (WGS) entry which is preliminary data.</text>
</comment>
<reference evidence="1" key="1">
    <citation type="submission" date="2019-08" db="EMBL/GenBank/DDBJ databases">
        <authorList>
            <person name="Kucharzyk K."/>
            <person name="Murdoch R.W."/>
            <person name="Higgins S."/>
            <person name="Loffler F."/>
        </authorList>
    </citation>
    <scope>NUCLEOTIDE SEQUENCE</scope>
</reference>